<accession>A0ABN9Y9N5</accession>
<gene>
    <name evidence="4" type="ORF">PCOR1329_LOCUS82762</name>
</gene>
<protein>
    <recommendedName>
        <fullName evidence="3">SH3 domain-containing protein</fullName>
    </recommendedName>
</protein>
<feature type="non-terminal residue" evidence="4">
    <location>
        <position position="1"/>
    </location>
</feature>
<evidence type="ECO:0000313" key="4">
    <source>
        <dbReference type="EMBL" id="CAK0907926.1"/>
    </source>
</evidence>
<proteinExistence type="predicted"/>
<evidence type="ECO:0000313" key="5">
    <source>
        <dbReference type="Proteomes" id="UP001189429"/>
    </source>
</evidence>
<keyword evidence="5" id="KW-1185">Reference proteome</keyword>
<organism evidence="4 5">
    <name type="scientific">Prorocentrum cordatum</name>
    <dbReference type="NCBI Taxonomy" id="2364126"/>
    <lineage>
        <taxon>Eukaryota</taxon>
        <taxon>Sar</taxon>
        <taxon>Alveolata</taxon>
        <taxon>Dinophyceae</taxon>
        <taxon>Prorocentrales</taxon>
        <taxon>Prorocentraceae</taxon>
        <taxon>Prorocentrum</taxon>
    </lineage>
</organism>
<dbReference type="Proteomes" id="UP001189429">
    <property type="component" value="Unassembled WGS sequence"/>
</dbReference>
<name>A0ABN9Y9N5_9DINO</name>
<comment type="caution">
    <text evidence="4">The sequence shown here is derived from an EMBL/GenBank/DDBJ whole genome shotgun (WGS) entry which is preliminary data.</text>
</comment>
<feature type="domain" description="SH3" evidence="3">
    <location>
        <begin position="1"/>
        <end position="41"/>
    </location>
</feature>
<feature type="non-terminal residue" evidence="4">
    <location>
        <position position="85"/>
    </location>
</feature>
<sequence length="85" mass="8742">VEVLHLGDCTSPEERGWIYGRCAPSGQAGWLPQSCVLRAPPLCHGAPAGLVGGDCCEEGTLWSTKACSATASQGPGYLALVPNDT</sequence>
<evidence type="ECO:0000256" key="1">
    <source>
        <dbReference type="ARBA" id="ARBA00022443"/>
    </source>
</evidence>
<dbReference type="EMBL" id="CAUYUJ010021933">
    <property type="protein sequence ID" value="CAK0907926.1"/>
    <property type="molecule type" value="Genomic_DNA"/>
</dbReference>
<dbReference type="SUPFAM" id="SSF50044">
    <property type="entry name" value="SH3-domain"/>
    <property type="match status" value="1"/>
</dbReference>
<evidence type="ECO:0000259" key="3">
    <source>
        <dbReference type="PROSITE" id="PS50002"/>
    </source>
</evidence>
<dbReference type="InterPro" id="IPR001452">
    <property type="entry name" value="SH3_domain"/>
</dbReference>
<evidence type="ECO:0000256" key="2">
    <source>
        <dbReference type="PROSITE-ProRule" id="PRU00192"/>
    </source>
</evidence>
<dbReference type="PROSITE" id="PS50002">
    <property type="entry name" value="SH3"/>
    <property type="match status" value="1"/>
</dbReference>
<dbReference type="InterPro" id="IPR036028">
    <property type="entry name" value="SH3-like_dom_sf"/>
</dbReference>
<reference evidence="4" key="1">
    <citation type="submission" date="2023-10" db="EMBL/GenBank/DDBJ databases">
        <authorList>
            <person name="Chen Y."/>
            <person name="Shah S."/>
            <person name="Dougan E. K."/>
            <person name="Thang M."/>
            <person name="Chan C."/>
        </authorList>
    </citation>
    <scope>NUCLEOTIDE SEQUENCE [LARGE SCALE GENOMIC DNA]</scope>
</reference>
<keyword evidence="1 2" id="KW-0728">SH3 domain</keyword>